<dbReference type="InterPro" id="IPR044824">
    <property type="entry name" value="MAIN-like"/>
</dbReference>
<sequence length="132" mass="15128">MAPEDTYVPSLVWDVTITLQDVAVQLGLSINGEAMTGLGRLPDPWGTCKRLFRRFIWMPYVEKDIATLIPSWVIEQQQLFVSNVPLIHFYMVEWHDGGQVLRQFGCAQPIPNPLVDITKVMEWTKRVQVGML</sequence>
<gene>
    <name evidence="2" type="ORF">J1N35_014198</name>
</gene>
<proteinExistence type="predicted"/>
<dbReference type="Proteomes" id="UP000828251">
    <property type="component" value="Unassembled WGS sequence"/>
</dbReference>
<accession>A0A9D3VTS6</accession>
<protein>
    <recommendedName>
        <fullName evidence="1">Aminotransferase-like plant mobile domain-containing protein</fullName>
    </recommendedName>
</protein>
<dbReference type="AlphaFoldDB" id="A0A9D3VTS6"/>
<evidence type="ECO:0000259" key="1">
    <source>
        <dbReference type="Pfam" id="PF10536"/>
    </source>
</evidence>
<organism evidence="2 3">
    <name type="scientific">Gossypium stocksii</name>
    <dbReference type="NCBI Taxonomy" id="47602"/>
    <lineage>
        <taxon>Eukaryota</taxon>
        <taxon>Viridiplantae</taxon>
        <taxon>Streptophyta</taxon>
        <taxon>Embryophyta</taxon>
        <taxon>Tracheophyta</taxon>
        <taxon>Spermatophyta</taxon>
        <taxon>Magnoliopsida</taxon>
        <taxon>eudicotyledons</taxon>
        <taxon>Gunneridae</taxon>
        <taxon>Pentapetalae</taxon>
        <taxon>rosids</taxon>
        <taxon>malvids</taxon>
        <taxon>Malvales</taxon>
        <taxon>Malvaceae</taxon>
        <taxon>Malvoideae</taxon>
        <taxon>Gossypium</taxon>
    </lineage>
</organism>
<dbReference type="InterPro" id="IPR019557">
    <property type="entry name" value="AminoTfrase-like_pln_mobile"/>
</dbReference>
<name>A0A9D3VTS6_9ROSI</name>
<keyword evidence="3" id="KW-1185">Reference proteome</keyword>
<comment type="caution">
    <text evidence="2">The sequence shown here is derived from an EMBL/GenBank/DDBJ whole genome shotgun (WGS) entry which is preliminary data.</text>
</comment>
<dbReference type="Pfam" id="PF10536">
    <property type="entry name" value="PMD"/>
    <property type="match status" value="1"/>
</dbReference>
<feature type="domain" description="Aminotransferase-like plant mobile" evidence="1">
    <location>
        <begin position="54"/>
        <end position="114"/>
    </location>
</feature>
<dbReference type="EMBL" id="JAIQCV010000005">
    <property type="protein sequence ID" value="KAH1097277.1"/>
    <property type="molecule type" value="Genomic_DNA"/>
</dbReference>
<evidence type="ECO:0000313" key="3">
    <source>
        <dbReference type="Proteomes" id="UP000828251"/>
    </source>
</evidence>
<reference evidence="2 3" key="1">
    <citation type="journal article" date="2021" name="Plant Biotechnol. J.">
        <title>Multi-omics assisted identification of the key and species-specific regulatory components of drought-tolerant mechanisms in Gossypium stocksii.</title>
        <authorList>
            <person name="Yu D."/>
            <person name="Ke L."/>
            <person name="Zhang D."/>
            <person name="Wu Y."/>
            <person name="Sun Y."/>
            <person name="Mei J."/>
            <person name="Sun J."/>
            <person name="Sun Y."/>
        </authorList>
    </citation>
    <scope>NUCLEOTIDE SEQUENCE [LARGE SCALE GENOMIC DNA]</scope>
    <source>
        <strain evidence="3">cv. E1</strain>
        <tissue evidence="2">Leaf</tissue>
    </source>
</reference>
<dbReference type="OrthoDB" id="659384at2759"/>
<dbReference type="PANTHER" id="PTHR46033:SF8">
    <property type="entry name" value="PROTEIN MAINTENANCE OF MERISTEMS-LIKE"/>
    <property type="match status" value="1"/>
</dbReference>
<dbReference type="GO" id="GO:0010073">
    <property type="term" value="P:meristem maintenance"/>
    <property type="evidence" value="ECO:0007669"/>
    <property type="project" value="InterPro"/>
</dbReference>
<evidence type="ECO:0000313" key="2">
    <source>
        <dbReference type="EMBL" id="KAH1097277.1"/>
    </source>
</evidence>
<dbReference type="PANTHER" id="PTHR46033">
    <property type="entry name" value="PROTEIN MAIN-LIKE 2"/>
    <property type="match status" value="1"/>
</dbReference>